<dbReference type="KEGG" id="spii:G7077_10200"/>
<feature type="transmembrane region" description="Helical" evidence="1">
    <location>
        <begin position="368"/>
        <end position="387"/>
    </location>
</feature>
<feature type="transmembrane region" description="Helical" evidence="1">
    <location>
        <begin position="101"/>
        <end position="117"/>
    </location>
</feature>
<dbReference type="PANTHER" id="PTHR30590">
    <property type="entry name" value="INNER MEMBRANE PROTEIN"/>
    <property type="match status" value="1"/>
</dbReference>
<dbReference type="EMBL" id="CP049869">
    <property type="protein sequence ID" value="QIK79211.1"/>
    <property type="molecule type" value="Genomic_DNA"/>
</dbReference>
<evidence type="ECO:0000313" key="3">
    <source>
        <dbReference type="EMBL" id="QIK79211.1"/>
    </source>
</evidence>
<keyword evidence="4" id="KW-1185">Reference proteome</keyword>
<sequence length="422" mass="47307">MAGQAERAAKDRIVTLDVTRGIAVMGIFSVNVVGMAMIQSAYFYPPAFGFDGLGDRIMWLLNFIFIDGKLRGLFSVMFGASILLVMDAARRAGRDPWKTHYARMLVLLGFGLLHFFVLWWGDILTHYAAVGMVVVLLSKLNAQRLFALSAVAFIAFAAPGVYFFNKEAQSYHHSLEPGAPPELKKKWAERMAGIRPDAKAISEDRAAHASIPAHFRAAQEKGPLAPLDLGPLWIETLGFMLLGMAGYKSGFLTGAWDDRRYCRVAILCFGGPLVIFAAFGAYAWQYGFAPIEFTMVNRIYAPPLRPIMAMGIAALIILMFREGSALRDRFAAVGRTAFSNYIACTLIGTFVFYGFGLDLYAQLSRGEAWLLVPPVWAFMLLWSKWWLERFHYGPLEWLWRSLSRLELQPLRRTTADRPMEVA</sequence>
<keyword evidence="1" id="KW-0472">Membrane</keyword>
<feature type="transmembrane region" description="Helical" evidence="1">
    <location>
        <begin position="21"/>
        <end position="44"/>
    </location>
</feature>
<feature type="transmembrane region" description="Helical" evidence="1">
    <location>
        <begin position="304"/>
        <end position="320"/>
    </location>
</feature>
<evidence type="ECO:0000313" key="4">
    <source>
        <dbReference type="Proteomes" id="UP000503222"/>
    </source>
</evidence>
<name>A0A6G7YR45_9SPHN</name>
<feature type="transmembrane region" description="Helical" evidence="1">
    <location>
        <begin position="145"/>
        <end position="164"/>
    </location>
</feature>
<organism evidence="3 4">
    <name type="scientific">Sphingomonas piscis</name>
    <dbReference type="NCBI Taxonomy" id="2714943"/>
    <lineage>
        <taxon>Bacteria</taxon>
        <taxon>Pseudomonadati</taxon>
        <taxon>Pseudomonadota</taxon>
        <taxon>Alphaproteobacteria</taxon>
        <taxon>Sphingomonadales</taxon>
        <taxon>Sphingomonadaceae</taxon>
        <taxon>Sphingomonas</taxon>
    </lineage>
</organism>
<evidence type="ECO:0000259" key="2">
    <source>
        <dbReference type="Pfam" id="PF04235"/>
    </source>
</evidence>
<gene>
    <name evidence="3" type="ORF">G7077_10200</name>
</gene>
<keyword evidence="1" id="KW-1133">Transmembrane helix</keyword>
<keyword evidence="1" id="KW-0812">Transmembrane</keyword>
<feature type="domain" description="DUF418" evidence="2">
    <location>
        <begin position="247"/>
        <end position="404"/>
    </location>
</feature>
<feature type="transmembrane region" description="Helical" evidence="1">
    <location>
        <begin position="70"/>
        <end position="89"/>
    </location>
</feature>
<proteinExistence type="predicted"/>
<reference evidence="3 4" key="1">
    <citation type="submission" date="2020-03" db="EMBL/GenBank/DDBJ databases">
        <title>Sphingomonas sp. nov., isolated from fish.</title>
        <authorList>
            <person name="Hyun D.-W."/>
            <person name="Bae J.-W."/>
        </authorList>
    </citation>
    <scope>NUCLEOTIDE SEQUENCE [LARGE SCALE GENOMIC DNA]</scope>
    <source>
        <strain evidence="3 4">HDW15B</strain>
    </source>
</reference>
<feature type="transmembrane region" description="Helical" evidence="1">
    <location>
        <begin position="264"/>
        <end position="284"/>
    </location>
</feature>
<evidence type="ECO:0000256" key="1">
    <source>
        <dbReference type="SAM" id="Phobius"/>
    </source>
</evidence>
<dbReference type="RefSeq" id="WP_166411602.1">
    <property type="nucleotide sequence ID" value="NZ_CP049869.1"/>
</dbReference>
<accession>A0A6G7YR45</accession>
<dbReference type="PANTHER" id="PTHR30590:SF2">
    <property type="entry name" value="INNER MEMBRANE PROTEIN"/>
    <property type="match status" value="1"/>
</dbReference>
<dbReference type="AlphaFoldDB" id="A0A6G7YR45"/>
<dbReference type="InterPro" id="IPR052529">
    <property type="entry name" value="Bact_Transport_Assoc"/>
</dbReference>
<dbReference type="Pfam" id="PF04235">
    <property type="entry name" value="DUF418"/>
    <property type="match status" value="1"/>
</dbReference>
<protein>
    <submittedName>
        <fullName evidence="3">DUF418 domain-containing protein</fullName>
    </submittedName>
</protein>
<dbReference type="Proteomes" id="UP000503222">
    <property type="component" value="Chromosome"/>
</dbReference>
<dbReference type="InterPro" id="IPR007349">
    <property type="entry name" value="DUF418"/>
</dbReference>
<feature type="transmembrane region" description="Helical" evidence="1">
    <location>
        <begin position="332"/>
        <end position="356"/>
    </location>
</feature>